<feature type="domain" description="NAD-dependent epimerase/dehydratase" evidence="2">
    <location>
        <begin position="11"/>
        <end position="228"/>
    </location>
</feature>
<dbReference type="InterPro" id="IPR013549">
    <property type="entry name" value="DUF1731"/>
</dbReference>
<dbReference type="NCBIfam" id="TIGR01777">
    <property type="entry name" value="yfcH"/>
    <property type="match status" value="1"/>
</dbReference>
<evidence type="ECO:0000259" key="2">
    <source>
        <dbReference type="Pfam" id="PF01370"/>
    </source>
</evidence>
<evidence type="ECO:0000313" key="5">
    <source>
        <dbReference type="Proteomes" id="UP000500961"/>
    </source>
</evidence>
<reference evidence="4 5" key="1">
    <citation type="submission" date="2019-07" db="EMBL/GenBank/DDBJ databases">
        <title>Thalassofilum flectens gen. nov., sp. nov., a novel moderate thermophilic anaerobe from a shallow sea hot spring in Kunashir Island (Russia), representing a new family in the order Bacteroidales, and proposal of Thalassofilacea fam. nov.</title>
        <authorList>
            <person name="Kochetkova T.V."/>
            <person name="Podosokorskaya O.A."/>
            <person name="Novikov A."/>
            <person name="Elcheninov A.G."/>
            <person name="Toshchakov S.V."/>
            <person name="Kublanov I.V."/>
        </authorList>
    </citation>
    <scope>NUCLEOTIDE SEQUENCE [LARGE SCALE GENOMIC DNA]</scope>
    <source>
        <strain evidence="4 5">38-H</strain>
    </source>
</reference>
<dbReference type="KEGG" id="ttz:FHG85_09220"/>
<dbReference type="InterPro" id="IPR036291">
    <property type="entry name" value="NAD(P)-bd_dom_sf"/>
</dbReference>
<dbReference type="Proteomes" id="UP000500961">
    <property type="component" value="Chromosome"/>
</dbReference>
<comment type="similarity">
    <text evidence="1">Belongs to the NAD(P)-dependent epimerase/dehydratase family. SDR39U1 subfamily.</text>
</comment>
<feature type="domain" description="DUF1731" evidence="3">
    <location>
        <begin position="259"/>
        <end position="306"/>
    </location>
</feature>
<evidence type="ECO:0000256" key="1">
    <source>
        <dbReference type="ARBA" id="ARBA00009353"/>
    </source>
</evidence>
<dbReference type="InterPro" id="IPR010099">
    <property type="entry name" value="SDR39U1"/>
</dbReference>
<dbReference type="Pfam" id="PF08338">
    <property type="entry name" value="DUF1731"/>
    <property type="match status" value="1"/>
</dbReference>
<dbReference type="PANTHER" id="PTHR11092">
    <property type="entry name" value="SUGAR NUCLEOTIDE EPIMERASE RELATED"/>
    <property type="match status" value="1"/>
</dbReference>
<dbReference type="EMBL" id="CP041345">
    <property type="protein sequence ID" value="QKG80437.1"/>
    <property type="molecule type" value="Genomic_DNA"/>
</dbReference>
<proteinExistence type="inferred from homology"/>
<dbReference type="Pfam" id="PF01370">
    <property type="entry name" value="Epimerase"/>
    <property type="match status" value="1"/>
</dbReference>
<dbReference type="AlphaFoldDB" id="A0A7D3XH80"/>
<dbReference type="PANTHER" id="PTHR11092:SF0">
    <property type="entry name" value="EPIMERASE FAMILY PROTEIN SDR39U1"/>
    <property type="match status" value="1"/>
</dbReference>
<dbReference type="RefSeq" id="WP_173075156.1">
    <property type="nucleotide sequence ID" value="NZ_CP041345.1"/>
</dbReference>
<sequence>MSNSTFKKTAVIVGGSGLIGSHLIPLLVDDGYRLKLLTRRPENVKSTNSKIDVIKWNGELNDDLVGALENTDVVINLAGHNIATLWTKKNRDRIFSSRIHTTRSIAKAILMCQNPPKAFVQASAVGIYPFNSIDVLTEHSQAGNGFLSQLVSGWEQETLASSNSTRVVLIRTGIVLSKSGGFFPKIAKTVRLFLGTIFGNGKQVVPWIHISDHIRAVKFLIDKPDAVGAFNLTAPSFSSYSDIVKEVAKYYRRPVLFKVPSFLLRLLPGKMGDEVFLANQPVKPERLIGLGFAWSFPTLDKAIRNLLDK</sequence>
<dbReference type="InterPro" id="IPR001509">
    <property type="entry name" value="Epimerase_deHydtase"/>
</dbReference>
<evidence type="ECO:0000259" key="3">
    <source>
        <dbReference type="Pfam" id="PF08338"/>
    </source>
</evidence>
<name>A0A7D3XH80_9BACT</name>
<gene>
    <name evidence="4" type="ORF">FHG85_09220</name>
</gene>
<accession>A0A7D3XH80</accession>
<dbReference type="Gene3D" id="3.40.50.720">
    <property type="entry name" value="NAD(P)-binding Rossmann-like Domain"/>
    <property type="match status" value="1"/>
</dbReference>
<dbReference type="SUPFAM" id="SSF51735">
    <property type="entry name" value="NAD(P)-binding Rossmann-fold domains"/>
    <property type="match status" value="1"/>
</dbReference>
<keyword evidence="5" id="KW-1185">Reference proteome</keyword>
<evidence type="ECO:0000313" key="4">
    <source>
        <dbReference type="EMBL" id="QKG80437.1"/>
    </source>
</evidence>
<protein>
    <submittedName>
        <fullName evidence="4">TIGR01777 family protein</fullName>
    </submittedName>
</protein>
<organism evidence="4 5">
    <name type="scientific">Tenuifilum thalassicum</name>
    <dbReference type="NCBI Taxonomy" id="2590900"/>
    <lineage>
        <taxon>Bacteria</taxon>
        <taxon>Pseudomonadati</taxon>
        <taxon>Bacteroidota</taxon>
        <taxon>Bacteroidia</taxon>
        <taxon>Bacteroidales</taxon>
        <taxon>Tenuifilaceae</taxon>
        <taxon>Tenuifilum</taxon>
    </lineage>
</organism>